<feature type="region of interest" description="Disordered" evidence="1">
    <location>
        <begin position="1"/>
        <end position="52"/>
    </location>
</feature>
<comment type="caution">
    <text evidence="2">The sequence shown here is derived from an EMBL/GenBank/DDBJ whole genome shotgun (WGS) entry which is preliminary data.</text>
</comment>
<dbReference type="AlphaFoldDB" id="A0AA38FKV2"/>
<keyword evidence="3" id="KW-1185">Reference proteome</keyword>
<protein>
    <submittedName>
        <fullName evidence="2">Uncharacterized protein</fullName>
    </submittedName>
</protein>
<gene>
    <name evidence="2" type="ORF">KI387_010280</name>
</gene>
<dbReference type="Proteomes" id="UP000824469">
    <property type="component" value="Unassembled WGS sequence"/>
</dbReference>
<name>A0AA38FKV2_TAXCH</name>
<evidence type="ECO:0000313" key="3">
    <source>
        <dbReference type="Proteomes" id="UP000824469"/>
    </source>
</evidence>
<proteinExistence type="predicted"/>
<evidence type="ECO:0000313" key="2">
    <source>
        <dbReference type="EMBL" id="KAH9305876.1"/>
    </source>
</evidence>
<dbReference type="EMBL" id="JAHRHJ020000008">
    <property type="protein sequence ID" value="KAH9305876.1"/>
    <property type="molecule type" value="Genomic_DNA"/>
</dbReference>
<feature type="non-terminal residue" evidence="2">
    <location>
        <position position="52"/>
    </location>
</feature>
<sequence>MRDESTRTGRIGRNESRQPETVRDVWDESTRTGRIGRNESRQPETVQDVRDE</sequence>
<accession>A0AA38FKV2</accession>
<reference evidence="2 3" key="1">
    <citation type="journal article" date="2021" name="Nat. Plants">
        <title>The Taxus genome provides insights into paclitaxel biosynthesis.</title>
        <authorList>
            <person name="Xiong X."/>
            <person name="Gou J."/>
            <person name="Liao Q."/>
            <person name="Li Y."/>
            <person name="Zhou Q."/>
            <person name="Bi G."/>
            <person name="Li C."/>
            <person name="Du R."/>
            <person name="Wang X."/>
            <person name="Sun T."/>
            <person name="Guo L."/>
            <person name="Liang H."/>
            <person name="Lu P."/>
            <person name="Wu Y."/>
            <person name="Zhang Z."/>
            <person name="Ro D.K."/>
            <person name="Shang Y."/>
            <person name="Huang S."/>
            <person name="Yan J."/>
        </authorList>
    </citation>
    <scope>NUCLEOTIDE SEQUENCE [LARGE SCALE GENOMIC DNA]</scope>
    <source>
        <strain evidence="2">Ta-2019</strain>
    </source>
</reference>
<organism evidence="2 3">
    <name type="scientific">Taxus chinensis</name>
    <name type="common">Chinese yew</name>
    <name type="synonym">Taxus wallichiana var. chinensis</name>
    <dbReference type="NCBI Taxonomy" id="29808"/>
    <lineage>
        <taxon>Eukaryota</taxon>
        <taxon>Viridiplantae</taxon>
        <taxon>Streptophyta</taxon>
        <taxon>Embryophyta</taxon>
        <taxon>Tracheophyta</taxon>
        <taxon>Spermatophyta</taxon>
        <taxon>Pinopsida</taxon>
        <taxon>Pinidae</taxon>
        <taxon>Conifers II</taxon>
        <taxon>Cupressales</taxon>
        <taxon>Taxaceae</taxon>
        <taxon>Taxus</taxon>
    </lineage>
</organism>
<evidence type="ECO:0000256" key="1">
    <source>
        <dbReference type="SAM" id="MobiDB-lite"/>
    </source>
</evidence>